<evidence type="ECO:0000259" key="16">
    <source>
        <dbReference type="PROSITE" id="PS51350"/>
    </source>
</evidence>
<dbReference type="GO" id="GO:0016301">
    <property type="term" value="F:kinase activity"/>
    <property type="evidence" value="ECO:0007669"/>
    <property type="project" value="UniProtKB-KW"/>
</dbReference>
<dbReference type="InterPro" id="IPR015813">
    <property type="entry name" value="Pyrv/PenolPyrv_kinase-like_dom"/>
</dbReference>
<feature type="domain" description="PTS EIIA type-1" evidence="15">
    <location>
        <begin position="26"/>
        <end position="130"/>
    </location>
</feature>
<dbReference type="SUPFAM" id="SSF51621">
    <property type="entry name" value="Phosphoenolpyruvate/pyruvate domain"/>
    <property type="match status" value="1"/>
</dbReference>
<comment type="catalytic activity">
    <reaction evidence="1">
        <text>L-histidyl-[protein] + phosphoenolpyruvate = N(pros)-phospho-L-histidyl-[protein] + pyruvate</text>
        <dbReference type="Rhea" id="RHEA:23880"/>
        <dbReference type="Rhea" id="RHEA-COMP:9745"/>
        <dbReference type="Rhea" id="RHEA-COMP:9746"/>
        <dbReference type="ChEBI" id="CHEBI:15361"/>
        <dbReference type="ChEBI" id="CHEBI:29979"/>
        <dbReference type="ChEBI" id="CHEBI:58702"/>
        <dbReference type="ChEBI" id="CHEBI:64837"/>
        <dbReference type="EC" id="2.7.3.9"/>
    </reaction>
</comment>
<dbReference type="Proteomes" id="UP000005953">
    <property type="component" value="Unassembled WGS sequence"/>
</dbReference>
<dbReference type="PRINTS" id="PR00107">
    <property type="entry name" value="PHOSPHOCPHPR"/>
</dbReference>
<dbReference type="RefSeq" id="WP_008048539.1">
    <property type="nucleotide sequence ID" value="NZ_CH724155.1"/>
</dbReference>
<reference evidence="17 18" key="1">
    <citation type="submission" date="2006-02" db="EMBL/GenBank/DDBJ databases">
        <authorList>
            <person name="Pinhassi J."/>
            <person name="Pedros-Alio C."/>
            <person name="Ferriera S."/>
            <person name="Johnson J."/>
            <person name="Kravitz S."/>
            <person name="Halpern A."/>
            <person name="Remington K."/>
            <person name="Beeson K."/>
            <person name="Tran B."/>
            <person name="Rogers Y.-H."/>
            <person name="Friedman R."/>
            <person name="Venter J.C."/>
        </authorList>
    </citation>
    <scope>NUCLEOTIDE SEQUENCE [LARGE SCALE GENOMIC DNA]</scope>
    <source>
        <strain evidence="17 18">MED297</strain>
    </source>
</reference>
<dbReference type="InterPro" id="IPR001127">
    <property type="entry name" value="PTS_EIIA_1_perm"/>
</dbReference>
<dbReference type="CDD" id="cd00367">
    <property type="entry name" value="PTS-HPr_like"/>
    <property type="match status" value="1"/>
</dbReference>
<comment type="caution">
    <text evidence="17">The sequence shown here is derived from an EMBL/GenBank/DDBJ whole genome shotgun (WGS) entry which is preliminary data.</text>
</comment>
<evidence type="ECO:0000256" key="12">
    <source>
        <dbReference type="ARBA" id="ARBA00022777"/>
    </source>
</evidence>
<dbReference type="Pfam" id="PF05524">
    <property type="entry name" value="PEP-utilisers_N"/>
    <property type="match status" value="1"/>
</dbReference>
<dbReference type="InterPro" id="IPR036618">
    <property type="entry name" value="PtsI_HPr-bd_sf"/>
</dbReference>
<dbReference type="InterPro" id="IPR008279">
    <property type="entry name" value="PEP-util_enz_mobile_dom"/>
</dbReference>
<organism evidence="17 18">
    <name type="scientific">Reinekea blandensis MED297</name>
    <dbReference type="NCBI Taxonomy" id="314283"/>
    <lineage>
        <taxon>Bacteria</taxon>
        <taxon>Pseudomonadati</taxon>
        <taxon>Pseudomonadota</taxon>
        <taxon>Gammaproteobacteria</taxon>
        <taxon>Oceanospirillales</taxon>
        <taxon>Saccharospirillaceae</taxon>
        <taxon>Reinekea</taxon>
    </lineage>
</organism>
<dbReference type="InterPro" id="IPR011055">
    <property type="entry name" value="Dup_hybrid_motif"/>
</dbReference>
<protein>
    <recommendedName>
        <fullName evidence="5">phosphoenolpyruvate--protein phosphotransferase</fullName>
        <ecNumber evidence="5">2.7.3.9</ecNumber>
    </recommendedName>
</protein>
<dbReference type="InterPro" id="IPR023151">
    <property type="entry name" value="PEP_util_CS"/>
</dbReference>
<dbReference type="InterPro" id="IPR001020">
    <property type="entry name" value="PTS_HPr_His_P_site"/>
</dbReference>
<evidence type="ECO:0000256" key="3">
    <source>
        <dbReference type="ARBA" id="ARBA00004496"/>
    </source>
</evidence>
<dbReference type="EC" id="2.7.3.9" evidence="5"/>
<keyword evidence="7" id="KW-0963">Cytoplasm</keyword>
<dbReference type="Gene3D" id="1.10.274.10">
    <property type="entry name" value="PtsI, HPr-binding domain"/>
    <property type="match status" value="1"/>
</dbReference>
<evidence type="ECO:0000256" key="10">
    <source>
        <dbReference type="ARBA" id="ARBA00022683"/>
    </source>
</evidence>
<evidence type="ECO:0000256" key="4">
    <source>
        <dbReference type="ARBA" id="ARBA00007837"/>
    </source>
</evidence>
<dbReference type="PRINTS" id="PR01736">
    <property type="entry name" value="PHPHTRNFRASE"/>
</dbReference>
<dbReference type="GO" id="GO:0046872">
    <property type="term" value="F:metal ion binding"/>
    <property type="evidence" value="ECO:0007669"/>
    <property type="project" value="UniProtKB-KW"/>
</dbReference>
<dbReference type="InterPro" id="IPR040442">
    <property type="entry name" value="Pyrv_kinase-like_dom_sf"/>
</dbReference>
<dbReference type="Gene3D" id="2.70.70.10">
    <property type="entry name" value="Glucose Permease (Domain IIA)"/>
    <property type="match status" value="1"/>
</dbReference>
<dbReference type="InterPro" id="IPR000032">
    <property type="entry name" value="HPr-like"/>
</dbReference>
<dbReference type="AlphaFoldDB" id="A4BDK4"/>
<keyword evidence="10" id="KW-0598">Phosphotransferase system</keyword>
<evidence type="ECO:0000256" key="13">
    <source>
        <dbReference type="ARBA" id="ARBA00022842"/>
    </source>
</evidence>
<keyword evidence="8" id="KW-0762">Sugar transport</keyword>
<dbReference type="Pfam" id="PF00381">
    <property type="entry name" value="PTS-HPr"/>
    <property type="match status" value="1"/>
</dbReference>
<sequence>MNAQTQTLRLIAPLSGVLKPIEQADDPVFAQRLVGDGCVIDPADDTLLAPFDGEVTQLHDAHHAVAIRHNNGVEVLMHIGVDTVTLKGDGFEPLVSKGDRVTQGQALIRFSRPVLDRAQLSVQSAVLLTTGQTVPGEIHSRNVKAGQDEIIVLSAAGEVDAEPSAGQPTGPVLTGTVVIRNPQGLHARPAARLVQAAKAFDAQLTVTRIDDGRETSGHSVTGLLGLQTQNGTELTLTVSGAQAQAALDAVTEAINAGLGETITQAGSESETFPEEPPLLKASDDTDNRLRGVKAAGGLAIGALQFRDHELPSFPQEGVAVEEELGQLKYGLLQAHKTLDALIQRLEDRRLGTQADVFRAHAELLQDPALIDAAQNLIRDGASAMYAWEQACLSEAARLRQMDAPLLQARASDIDDIRLSVLQSLIGIQPATDNPDRPTVLVLDDLTPSEVVALDTDTVVGVATLAGGATSHAAILAASVGLPYLVNLDPAIRSEAEGTVLILNADEGWVEPAPDEQDVARWRAYQHEQLDRFTQAQAEAALPATTTDGVLIEVAANAASVEQAQQARAAGADGIGLVRSEFLYLDRASEPGFDEQVTVYRDLLAAIGRERPCIIRTLDVGGDKPLPYLPMPAEENPFLGERGVRIGLNKPHLLRKQIRAILVAADGGPVRIMFPMIASLEEFRAVRQLVQDEQDRAGNENVDVGVMIEVPSAAVMADMLAPEVDFFSIGTNDLTQYTLAMDRGHPKLAAQVDALHPAVLRLIHQTARAGQQHGKWTGICGSLASDPEATALLIGLGVTELSTSLPALPLVKARVRQVSLEDSERLAKQAMRCANAAEVRALLS</sequence>
<dbReference type="InterPro" id="IPR036637">
    <property type="entry name" value="Phosphohistidine_dom_sf"/>
</dbReference>
<feature type="domain" description="HPr" evidence="16">
    <location>
        <begin position="172"/>
        <end position="261"/>
    </location>
</feature>
<proteinExistence type="inferred from homology"/>
<dbReference type="EMBL" id="AAOE01000007">
    <property type="protein sequence ID" value="EAR09948.1"/>
    <property type="molecule type" value="Genomic_DNA"/>
</dbReference>
<dbReference type="Gene3D" id="3.50.30.10">
    <property type="entry name" value="Phosphohistidine domain"/>
    <property type="match status" value="1"/>
</dbReference>
<dbReference type="STRING" id="314283.MED297_06349"/>
<dbReference type="Gene3D" id="3.30.1340.10">
    <property type="entry name" value="HPr-like"/>
    <property type="match status" value="1"/>
</dbReference>
<evidence type="ECO:0000256" key="2">
    <source>
        <dbReference type="ARBA" id="ARBA00001946"/>
    </source>
</evidence>
<dbReference type="InterPro" id="IPR000121">
    <property type="entry name" value="PEP_util_C"/>
</dbReference>
<dbReference type="InterPro" id="IPR008731">
    <property type="entry name" value="PTS_EIN"/>
</dbReference>
<dbReference type="PANTHER" id="PTHR46244">
    <property type="entry name" value="PHOSPHOENOLPYRUVATE-PROTEIN PHOSPHOTRANSFERASE"/>
    <property type="match status" value="1"/>
</dbReference>
<dbReference type="SUPFAM" id="SSF55594">
    <property type="entry name" value="HPr-like"/>
    <property type="match status" value="1"/>
</dbReference>
<keyword evidence="11" id="KW-0479">Metal-binding</keyword>
<evidence type="ECO:0000256" key="1">
    <source>
        <dbReference type="ARBA" id="ARBA00000683"/>
    </source>
</evidence>
<comment type="subcellular location">
    <subcellularLocation>
        <location evidence="3">Cytoplasm</location>
    </subcellularLocation>
</comment>
<evidence type="ECO:0000256" key="6">
    <source>
        <dbReference type="ARBA" id="ARBA00022448"/>
    </source>
</evidence>
<dbReference type="InterPro" id="IPR050499">
    <property type="entry name" value="PEP-utilizing_PTS_enzyme"/>
</dbReference>
<evidence type="ECO:0000256" key="9">
    <source>
        <dbReference type="ARBA" id="ARBA00022679"/>
    </source>
</evidence>
<dbReference type="HOGENOM" id="CLU_007308_3_2_6"/>
<evidence type="ECO:0000256" key="5">
    <source>
        <dbReference type="ARBA" id="ARBA00012232"/>
    </source>
</evidence>
<comment type="cofactor">
    <cofactor evidence="2">
        <name>Mg(2+)</name>
        <dbReference type="ChEBI" id="CHEBI:18420"/>
    </cofactor>
</comment>
<keyword evidence="6" id="KW-0813">Transport</keyword>
<keyword evidence="17" id="KW-0670">Pyruvate</keyword>
<feature type="region of interest" description="Disordered" evidence="14">
    <location>
        <begin position="265"/>
        <end position="284"/>
    </location>
</feature>
<evidence type="ECO:0000259" key="15">
    <source>
        <dbReference type="PROSITE" id="PS51093"/>
    </source>
</evidence>
<dbReference type="PROSITE" id="PS00742">
    <property type="entry name" value="PEP_ENZYMES_2"/>
    <property type="match status" value="1"/>
</dbReference>
<evidence type="ECO:0000256" key="8">
    <source>
        <dbReference type="ARBA" id="ARBA00022597"/>
    </source>
</evidence>
<dbReference type="Gene3D" id="3.20.20.60">
    <property type="entry name" value="Phosphoenolpyruvate-binding domains"/>
    <property type="match status" value="1"/>
</dbReference>
<dbReference type="Pfam" id="PF02896">
    <property type="entry name" value="PEP-utilizers_C"/>
    <property type="match status" value="1"/>
</dbReference>
<comment type="similarity">
    <text evidence="4">Belongs to the PEP-utilizing enzyme family.</text>
</comment>
<dbReference type="Pfam" id="PF00358">
    <property type="entry name" value="PTS_EIIA_1"/>
    <property type="match status" value="1"/>
</dbReference>
<dbReference type="NCBIfam" id="TIGR01003">
    <property type="entry name" value="PTS_HPr_family"/>
    <property type="match status" value="1"/>
</dbReference>
<evidence type="ECO:0000313" key="18">
    <source>
        <dbReference type="Proteomes" id="UP000005953"/>
    </source>
</evidence>
<accession>A4BDK4</accession>
<dbReference type="PANTHER" id="PTHR46244:SF6">
    <property type="entry name" value="PHOSPHOENOLPYRUVATE-PROTEIN PHOSPHOTRANSFERASE"/>
    <property type="match status" value="1"/>
</dbReference>
<dbReference type="InterPro" id="IPR035895">
    <property type="entry name" value="HPr-like_sf"/>
</dbReference>
<keyword evidence="12" id="KW-0418">Kinase</keyword>
<name>A4BDK4_9GAMM</name>
<keyword evidence="13" id="KW-0460">Magnesium</keyword>
<evidence type="ECO:0000256" key="7">
    <source>
        <dbReference type="ARBA" id="ARBA00022490"/>
    </source>
</evidence>
<dbReference type="NCBIfam" id="TIGR00830">
    <property type="entry name" value="PTBA"/>
    <property type="match status" value="1"/>
</dbReference>
<evidence type="ECO:0000256" key="11">
    <source>
        <dbReference type="ARBA" id="ARBA00022723"/>
    </source>
</evidence>
<dbReference type="NCBIfam" id="TIGR01417">
    <property type="entry name" value="PTS_I_fam"/>
    <property type="match status" value="1"/>
</dbReference>
<dbReference type="PROSITE" id="PS00369">
    <property type="entry name" value="PTS_HPR_HIS"/>
    <property type="match status" value="1"/>
</dbReference>
<dbReference type="PROSITE" id="PS51093">
    <property type="entry name" value="PTS_EIIA_TYPE_1"/>
    <property type="match status" value="1"/>
</dbReference>
<dbReference type="SUPFAM" id="SSF52009">
    <property type="entry name" value="Phosphohistidine domain"/>
    <property type="match status" value="1"/>
</dbReference>
<evidence type="ECO:0000256" key="14">
    <source>
        <dbReference type="SAM" id="MobiDB-lite"/>
    </source>
</evidence>
<dbReference type="SUPFAM" id="SSF47831">
    <property type="entry name" value="Enzyme I of the PEP:sugar phosphotransferase system HPr-binding (sub)domain"/>
    <property type="match status" value="1"/>
</dbReference>
<dbReference type="InterPro" id="IPR006318">
    <property type="entry name" value="PTS_EI-like"/>
</dbReference>
<dbReference type="SUPFAM" id="SSF51261">
    <property type="entry name" value="Duplicated hybrid motif"/>
    <property type="match status" value="1"/>
</dbReference>
<evidence type="ECO:0000313" key="17">
    <source>
        <dbReference type="EMBL" id="EAR09948.1"/>
    </source>
</evidence>
<dbReference type="Pfam" id="PF00391">
    <property type="entry name" value="PEP-utilizers"/>
    <property type="match status" value="1"/>
</dbReference>
<dbReference type="GO" id="GO:0005737">
    <property type="term" value="C:cytoplasm"/>
    <property type="evidence" value="ECO:0007669"/>
    <property type="project" value="UniProtKB-SubCell"/>
</dbReference>
<gene>
    <name evidence="17" type="ORF">MED297_06349</name>
</gene>
<keyword evidence="9 17" id="KW-0808">Transferase</keyword>
<dbReference type="OrthoDB" id="9765468at2"/>
<dbReference type="GO" id="GO:0009401">
    <property type="term" value="P:phosphoenolpyruvate-dependent sugar phosphotransferase system"/>
    <property type="evidence" value="ECO:0007669"/>
    <property type="project" value="UniProtKB-KW"/>
</dbReference>
<keyword evidence="18" id="KW-1185">Reference proteome</keyword>
<dbReference type="GO" id="GO:0008965">
    <property type="term" value="F:phosphoenolpyruvate-protein phosphotransferase activity"/>
    <property type="evidence" value="ECO:0007669"/>
    <property type="project" value="UniProtKB-EC"/>
</dbReference>
<dbReference type="PROSITE" id="PS00371">
    <property type="entry name" value="PTS_EIIA_TYPE_1_HIS"/>
    <property type="match status" value="1"/>
</dbReference>
<dbReference type="PROSITE" id="PS51350">
    <property type="entry name" value="PTS_HPR_DOM"/>
    <property type="match status" value="1"/>
</dbReference>